<keyword evidence="8" id="KW-1185">Reference proteome</keyword>
<feature type="transmembrane region" description="Helical" evidence="6">
    <location>
        <begin position="422"/>
        <end position="440"/>
    </location>
</feature>
<gene>
    <name evidence="7" type="ORF">BO222_10535</name>
</gene>
<evidence type="ECO:0000256" key="2">
    <source>
        <dbReference type="ARBA" id="ARBA00022475"/>
    </source>
</evidence>
<evidence type="ECO:0000313" key="7">
    <source>
        <dbReference type="EMBL" id="OLU37536.1"/>
    </source>
</evidence>
<proteinExistence type="predicted"/>
<comment type="caution">
    <text evidence="7">The sequence shown here is derived from an EMBL/GenBank/DDBJ whole genome shotgun (WGS) entry which is preliminary data.</text>
</comment>
<feature type="transmembrane region" description="Helical" evidence="6">
    <location>
        <begin position="145"/>
        <end position="166"/>
    </location>
</feature>
<dbReference type="Pfam" id="PF01943">
    <property type="entry name" value="Polysacc_synt"/>
    <property type="match status" value="1"/>
</dbReference>
<feature type="transmembrane region" description="Helical" evidence="6">
    <location>
        <begin position="12"/>
        <end position="33"/>
    </location>
</feature>
<dbReference type="OrthoDB" id="9815702at2"/>
<keyword evidence="4 6" id="KW-1133">Transmembrane helix</keyword>
<dbReference type="InterPro" id="IPR002797">
    <property type="entry name" value="Polysacc_synth"/>
</dbReference>
<evidence type="ECO:0000256" key="5">
    <source>
        <dbReference type="ARBA" id="ARBA00023136"/>
    </source>
</evidence>
<reference evidence="7 8" key="1">
    <citation type="submission" date="2016-11" db="EMBL/GenBank/DDBJ databases">
        <title>Description of two novel members of the family Erysipelotrichaceae: Ileibacterium lipovorans gen. nov., sp. nov. and Dubosiella newyorkensis, gen. nov., sp. nov.</title>
        <authorList>
            <person name="Cox L.M."/>
            <person name="Sohn J."/>
            <person name="Tyrrell K.L."/>
            <person name="Citron D.M."/>
            <person name="Lawson P.A."/>
            <person name="Patel N.B."/>
            <person name="Iizumi T."/>
            <person name="Perez-Perez G.I."/>
            <person name="Goldstein E.J."/>
            <person name="Blaser M.J."/>
        </authorList>
    </citation>
    <scope>NUCLEOTIDE SEQUENCE [LARGE SCALE GENOMIC DNA]</scope>
    <source>
        <strain evidence="7 8">NYU-BL-A3</strain>
    </source>
</reference>
<dbReference type="CDD" id="cd13128">
    <property type="entry name" value="MATE_Wzx_like"/>
    <property type="match status" value="1"/>
</dbReference>
<feature type="transmembrane region" description="Helical" evidence="6">
    <location>
        <begin position="215"/>
        <end position="238"/>
    </location>
</feature>
<dbReference type="PANTHER" id="PTHR30250">
    <property type="entry name" value="PST FAMILY PREDICTED COLANIC ACID TRANSPORTER"/>
    <property type="match status" value="1"/>
</dbReference>
<feature type="transmembrane region" description="Helical" evidence="6">
    <location>
        <begin position="45"/>
        <end position="68"/>
    </location>
</feature>
<dbReference type="AlphaFoldDB" id="A0A1U7NDV4"/>
<evidence type="ECO:0000313" key="8">
    <source>
        <dbReference type="Proteomes" id="UP000186341"/>
    </source>
</evidence>
<evidence type="ECO:0000256" key="6">
    <source>
        <dbReference type="SAM" id="Phobius"/>
    </source>
</evidence>
<dbReference type="PANTHER" id="PTHR30250:SF11">
    <property type="entry name" value="O-ANTIGEN TRANSPORTER-RELATED"/>
    <property type="match status" value="1"/>
</dbReference>
<organism evidence="7 8">
    <name type="scientific">Ileibacterium valens</name>
    <dbReference type="NCBI Taxonomy" id="1862668"/>
    <lineage>
        <taxon>Bacteria</taxon>
        <taxon>Bacillati</taxon>
        <taxon>Bacillota</taxon>
        <taxon>Erysipelotrichia</taxon>
        <taxon>Erysipelotrichales</taxon>
        <taxon>Erysipelotrichaceae</taxon>
        <taxon>Ileibacterium</taxon>
    </lineage>
</organism>
<accession>A0A1U7NDV4</accession>
<dbReference type="GeneID" id="82203587"/>
<evidence type="ECO:0000256" key="3">
    <source>
        <dbReference type="ARBA" id="ARBA00022692"/>
    </source>
</evidence>
<dbReference type="EMBL" id="MPJW01000199">
    <property type="protein sequence ID" value="OLU37536.1"/>
    <property type="molecule type" value="Genomic_DNA"/>
</dbReference>
<feature type="transmembrane region" description="Helical" evidence="6">
    <location>
        <begin position="292"/>
        <end position="311"/>
    </location>
</feature>
<dbReference type="GO" id="GO:0005886">
    <property type="term" value="C:plasma membrane"/>
    <property type="evidence" value="ECO:0007669"/>
    <property type="project" value="UniProtKB-SubCell"/>
</dbReference>
<name>A0A1U7NDV4_9FIRM</name>
<evidence type="ECO:0000256" key="4">
    <source>
        <dbReference type="ARBA" id="ARBA00022989"/>
    </source>
</evidence>
<feature type="transmembrane region" description="Helical" evidence="6">
    <location>
        <begin position="323"/>
        <end position="348"/>
    </location>
</feature>
<feature type="transmembrane region" description="Helical" evidence="6">
    <location>
        <begin position="360"/>
        <end position="381"/>
    </location>
</feature>
<feature type="transmembrane region" description="Helical" evidence="6">
    <location>
        <begin position="89"/>
        <end position="113"/>
    </location>
</feature>
<keyword evidence="5 6" id="KW-0472">Membrane</keyword>
<feature type="transmembrane region" description="Helical" evidence="6">
    <location>
        <begin position="446"/>
        <end position="467"/>
    </location>
</feature>
<sequence length="481" mass="53170">MKQKQHSIHYNFIMNFILSASSILFPLITFPYVSRVILPVGTGKVAFAMSTAAYFTMAAMLGIPTYGVRAVAQNKNDPVKLALVLKELLCINLFMSLFAYAAFGAALFLVPQMAAEKTLMIIASASIFLNVIGVTWLFQGLEDYSAITLVSLIFKVIAVVTMFLFIHTEQDYLWYGVMTVLSSFGSGFVNFFRAIPYLKAAKGMEMDFRRHMKPIMVFFGMTVATTVYTNLDTVMLGFMKSDYDVGIYNAAIKIKSLLVTLVTSLGTVMLPRLSEYASQNRNEEFKALISKAISFVLLFSIPVSLFCMVMARPTILLISGQDYLAAAMPMIILMPTLVLIGLSNITGIQILVPTGKEKQVMISVCAGAVTDLLINCLLIPSMASSGAAIGTLIAETVVTAWQFWILRSMLRKILPKTEWKQLILVLLVSIPAFWLIRLEIFSSLPVFIYLAVSGIIYFGMIGITLLLSGEQILNGIIHRKV</sequence>
<dbReference type="RefSeq" id="WP_075820777.1">
    <property type="nucleotide sequence ID" value="NZ_CAJUTZ010000001.1"/>
</dbReference>
<feature type="transmembrane region" description="Helical" evidence="6">
    <location>
        <begin position="119"/>
        <end position="138"/>
    </location>
</feature>
<protein>
    <submittedName>
        <fullName evidence="7">Flippase</fullName>
    </submittedName>
</protein>
<feature type="transmembrane region" description="Helical" evidence="6">
    <location>
        <begin position="172"/>
        <end position="195"/>
    </location>
</feature>
<feature type="transmembrane region" description="Helical" evidence="6">
    <location>
        <begin position="250"/>
        <end position="271"/>
    </location>
</feature>
<dbReference type="InterPro" id="IPR050833">
    <property type="entry name" value="Poly_Biosynth_Transport"/>
</dbReference>
<keyword evidence="3 6" id="KW-0812">Transmembrane</keyword>
<dbReference type="Proteomes" id="UP000186341">
    <property type="component" value="Unassembled WGS sequence"/>
</dbReference>
<feature type="transmembrane region" description="Helical" evidence="6">
    <location>
        <begin position="387"/>
        <end position="410"/>
    </location>
</feature>
<evidence type="ECO:0000256" key="1">
    <source>
        <dbReference type="ARBA" id="ARBA00004651"/>
    </source>
</evidence>
<keyword evidence="2" id="KW-1003">Cell membrane</keyword>
<comment type="subcellular location">
    <subcellularLocation>
        <location evidence="1">Cell membrane</location>
        <topology evidence="1">Multi-pass membrane protein</topology>
    </subcellularLocation>
</comment>